<keyword evidence="8" id="KW-1185">Reference proteome</keyword>
<dbReference type="InterPro" id="IPR001647">
    <property type="entry name" value="HTH_TetR"/>
</dbReference>
<evidence type="ECO:0000256" key="2">
    <source>
        <dbReference type="ARBA" id="ARBA00023125"/>
    </source>
</evidence>
<reference evidence="7 8" key="1">
    <citation type="journal article" date="2019" name="Int. J. Syst. Evol. Microbiol.">
        <title>The Global Catalogue of Microorganisms (GCM) 10K type strain sequencing project: providing services to taxonomists for standard genome sequencing and annotation.</title>
        <authorList>
            <consortium name="The Broad Institute Genomics Platform"/>
            <consortium name="The Broad Institute Genome Sequencing Center for Infectious Disease"/>
            <person name="Wu L."/>
            <person name="Ma J."/>
        </authorList>
    </citation>
    <scope>NUCLEOTIDE SEQUENCE [LARGE SCALE GENOMIC DNA]</scope>
    <source>
        <strain evidence="7 8">JCM 14559</strain>
    </source>
</reference>
<dbReference type="Pfam" id="PF00440">
    <property type="entry name" value="TetR_N"/>
    <property type="match status" value="1"/>
</dbReference>
<gene>
    <name evidence="7" type="ORF">GCM10009759_31740</name>
</gene>
<keyword evidence="2 4" id="KW-0238">DNA-binding</keyword>
<feature type="region of interest" description="Disordered" evidence="5">
    <location>
        <begin position="1"/>
        <end position="26"/>
    </location>
</feature>
<dbReference type="SUPFAM" id="SSF46689">
    <property type="entry name" value="Homeodomain-like"/>
    <property type="match status" value="1"/>
</dbReference>
<keyword evidence="3" id="KW-0804">Transcription</keyword>
<dbReference type="Proteomes" id="UP001500897">
    <property type="component" value="Unassembled WGS sequence"/>
</dbReference>
<dbReference type="InterPro" id="IPR050109">
    <property type="entry name" value="HTH-type_TetR-like_transc_reg"/>
</dbReference>
<organism evidence="7 8">
    <name type="scientific">Kitasatospora saccharophila</name>
    <dbReference type="NCBI Taxonomy" id="407973"/>
    <lineage>
        <taxon>Bacteria</taxon>
        <taxon>Bacillati</taxon>
        <taxon>Actinomycetota</taxon>
        <taxon>Actinomycetes</taxon>
        <taxon>Kitasatosporales</taxon>
        <taxon>Streptomycetaceae</taxon>
        <taxon>Kitasatospora</taxon>
    </lineage>
</organism>
<dbReference type="PROSITE" id="PS50977">
    <property type="entry name" value="HTH_TETR_2"/>
    <property type="match status" value="1"/>
</dbReference>
<evidence type="ECO:0000256" key="5">
    <source>
        <dbReference type="SAM" id="MobiDB-lite"/>
    </source>
</evidence>
<sequence length="241" mass="25196">MVTQHSRPSARVGRPRVAGPSESELTPREEVLAAAAELFTENGYAATTTRAVAEKAGLRQASMYHYFARKEDILATLLESTVEPSLLLATALLARPALDPAARLWALAAADAALLHRGLYNLGALYQLPEVRGERFAGFRRSRAELRSAYGELLHLIDPAGPGRELRCDLLLGLVEGGVAVVRGRPESSGYDTAEVGAAVADAALRLAGCDRAGREAAAREGAGLEAAVSAAAGAAARGEA</sequence>
<name>A0ABN2WVH1_9ACTN</name>
<dbReference type="RefSeq" id="WP_344552758.1">
    <property type="nucleotide sequence ID" value="NZ_BAAANS010000019.1"/>
</dbReference>
<dbReference type="PRINTS" id="PR00455">
    <property type="entry name" value="HTHTETR"/>
</dbReference>
<dbReference type="Gene3D" id="1.10.357.10">
    <property type="entry name" value="Tetracycline Repressor, domain 2"/>
    <property type="match status" value="1"/>
</dbReference>
<feature type="domain" description="HTH tetR-type" evidence="6">
    <location>
        <begin position="25"/>
        <end position="85"/>
    </location>
</feature>
<dbReference type="EMBL" id="BAAANS010000019">
    <property type="protein sequence ID" value="GAA2099690.1"/>
    <property type="molecule type" value="Genomic_DNA"/>
</dbReference>
<accession>A0ABN2WVH1</accession>
<dbReference type="InterPro" id="IPR009057">
    <property type="entry name" value="Homeodomain-like_sf"/>
</dbReference>
<dbReference type="PANTHER" id="PTHR30055">
    <property type="entry name" value="HTH-TYPE TRANSCRIPTIONAL REGULATOR RUTR"/>
    <property type="match status" value="1"/>
</dbReference>
<evidence type="ECO:0000256" key="1">
    <source>
        <dbReference type="ARBA" id="ARBA00023015"/>
    </source>
</evidence>
<evidence type="ECO:0000313" key="7">
    <source>
        <dbReference type="EMBL" id="GAA2099690.1"/>
    </source>
</evidence>
<comment type="caution">
    <text evidence="7">The sequence shown here is derived from an EMBL/GenBank/DDBJ whole genome shotgun (WGS) entry which is preliminary data.</text>
</comment>
<keyword evidence="1" id="KW-0805">Transcription regulation</keyword>
<feature type="DNA-binding region" description="H-T-H motif" evidence="4">
    <location>
        <begin position="48"/>
        <end position="67"/>
    </location>
</feature>
<evidence type="ECO:0000256" key="3">
    <source>
        <dbReference type="ARBA" id="ARBA00023163"/>
    </source>
</evidence>
<evidence type="ECO:0000313" key="8">
    <source>
        <dbReference type="Proteomes" id="UP001500897"/>
    </source>
</evidence>
<protein>
    <submittedName>
        <fullName evidence="7">TetR/AcrR family transcriptional regulator</fullName>
    </submittedName>
</protein>
<evidence type="ECO:0000256" key="4">
    <source>
        <dbReference type="PROSITE-ProRule" id="PRU00335"/>
    </source>
</evidence>
<dbReference type="PANTHER" id="PTHR30055:SF234">
    <property type="entry name" value="HTH-TYPE TRANSCRIPTIONAL REGULATOR BETI"/>
    <property type="match status" value="1"/>
</dbReference>
<proteinExistence type="predicted"/>
<evidence type="ECO:0000259" key="6">
    <source>
        <dbReference type="PROSITE" id="PS50977"/>
    </source>
</evidence>